<dbReference type="InterPro" id="IPR013694">
    <property type="entry name" value="VIT"/>
</dbReference>
<feature type="transmembrane region" description="Helical" evidence="1">
    <location>
        <begin position="675"/>
        <end position="696"/>
    </location>
</feature>
<feature type="domain" description="VIT" evidence="3">
    <location>
        <begin position="58"/>
        <end position="186"/>
    </location>
</feature>
<dbReference type="Pfam" id="PF08487">
    <property type="entry name" value="VIT"/>
    <property type="match status" value="1"/>
</dbReference>
<dbReference type="STRING" id="135739.BTO32_13130"/>
<keyword evidence="1" id="KW-1133">Transmembrane helix</keyword>
<evidence type="ECO:0000256" key="1">
    <source>
        <dbReference type="SAM" id="Phobius"/>
    </source>
</evidence>
<name>A0A1V2DS95_9GAMM</name>
<proteinExistence type="predicted"/>
<dbReference type="RefSeq" id="WP_076725060.1">
    <property type="nucleotide sequence ID" value="NZ_MSCW01000007.1"/>
</dbReference>
<dbReference type="Pfam" id="PF13768">
    <property type="entry name" value="VWA_3"/>
    <property type="match status" value="1"/>
</dbReference>
<dbReference type="PROSITE" id="PS51468">
    <property type="entry name" value="VIT"/>
    <property type="match status" value="1"/>
</dbReference>
<sequence length="702" mass="76513">MILTTALLRLDPPATSAASPRWRRWLEGVTLWLAVLLMLFVHPLYAEADTRVSSDAGELRLYDDQGRHQDSALVLDSHVQVQVRGLIAEVRLHRRFRNVSGAWREGVFVFPLPKQATVHGLDMTVGERVIRGEVQPRAQARQAYQQARDSGRQAAAVEQQRPNLFTARVANIPPGGEVDLELRFQQRVRYTQGTFELRLPTTLTPRYMPGRPTGNEAPWQWQGGWARGTTAVPDAGAISPPTVAPSELPPGSHRVDIEVSLAAGVPLASVVSPSHPLDIRMDGTQALLRPAEGPVLMDRDFVLRWQPVPGRQPTAAVFHERFDGEDYLMAMVVPGNLEVPPLPRELMFVIDTSGSMAGESIRQARKALARGLDTLGRQDRFNIIQFNDRPSALFEHPVAADRDHLDRARRYLDRLQAEGGTEMAPALSRALSADSASGADRVRQVVFITDGAVGNEAALFQQIRQQLGDRRLFTVGIGSAPNLHFMREAARWGRGTYTAVAGPSDLEAPLQRLFAAMAAPVLTHLVADWPTPAAEAYPGRPGDLFQGEPLVQVVRGVPPRGRLHLSGSGPGGEPWQVAVDLSQAVPGVGLHRLWARARIDSLLDQARIEGVAPDQAAIVQLAMVHRLASPYTSFVAVDRTPVRAPQQPLLRTAVPTLVPAGSSAGMLRYPQTATVAPLLIALGTLGLMFAVALVLLQRRVGA</sequence>
<dbReference type="PANTHER" id="PTHR45737:SF6">
    <property type="entry name" value="VON WILLEBRAND FACTOR A DOMAIN-CONTAINING PROTEIN 5A"/>
    <property type="match status" value="1"/>
</dbReference>
<dbReference type="SUPFAM" id="SSF53300">
    <property type="entry name" value="vWA-like"/>
    <property type="match status" value="1"/>
</dbReference>
<keyword evidence="1" id="KW-0812">Transmembrane</keyword>
<evidence type="ECO:0000313" key="5">
    <source>
        <dbReference type="Proteomes" id="UP000189339"/>
    </source>
</evidence>
<accession>A0A1V2DS95</accession>
<comment type="caution">
    <text evidence="4">The sequence shown here is derived from an EMBL/GenBank/DDBJ whole genome shotgun (WGS) entry which is preliminary data.</text>
</comment>
<keyword evidence="1" id="KW-0472">Membrane</keyword>
<dbReference type="InterPro" id="IPR002035">
    <property type="entry name" value="VWF_A"/>
</dbReference>
<organism evidence="4 5">
    <name type="scientific">Marinobacter lutaoensis</name>
    <dbReference type="NCBI Taxonomy" id="135739"/>
    <lineage>
        <taxon>Bacteria</taxon>
        <taxon>Pseudomonadati</taxon>
        <taxon>Pseudomonadota</taxon>
        <taxon>Gammaproteobacteria</taxon>
        <taxon>Pseudomonadales</taxon>
        <taxon>Marinobacteraceae</taxon>
        <taxon>Marinobacter</taxon>
    </lineage>
</organism>
<feature type="domain" description="VWFA" evidence="2">
    <location>
        <begin position="345"/>
        <end position="517"/>
    </location>
</feature>
<dbReference type="EMBL" id="MSCW01000007">
    <property type="protein sequence ID" value="ONF43594.1"/>
    <property type="molecule type" value="Genomic_DNA"/>
</dbReference>
<keyword evidence="5" id="KW-1185">Reference proteome</keyword>
<dbReference type="PROSITE" id="PS50234">
    <property type="entry name" value="VWFA"/>
    <property type="match status" value="1"/>
</dbReference>
<evidence type="ECO:0000259" key="2">
    <source>
        <dbReference type="PROSITE" id="PS50234"/>
    </source>
</evidence>
<dbReference type="SMART" id="SM00327">
    <property type="entry name" value="VWA"/>
    <property type="match status" value="1"/>
</dbReference>
<evidence type="ECO:0000313" key="4">
    <source>
        <dbReference type="EMBL" id="ONF43594.1"/>
    </source>
</evidence>
<dbReference type="OrthoDB" id="9784383at2"/>
<dbReference type="NCBIfam" id="TIGR03788">
    <property type="entry name" value="marine_srt_targ"/>
    <property type="match status" value="1"/>
</dbReference>
<dbReference type="AlphaFoldDB" id="A0A1V2DS95"/>
<dbReference type="SMART" id="SM00609">
    <property type="entry name" value="VIT"/>
    <property type="match status" value="1"/>
</dbReference>
<dbReference type="InterPro" id="IPR022440">
    <property type="entry name" value="CHP03788"/>
</dbReference>
<dbReference type="Gene3D" id="3.40.50.410">
    <property type="entry name" value="von Willebrand factor, type A domain"/>
    <property type="match status" value="1"/>
</dbReference>
<protein>
    <submittedName>
        <fullName evidence="4">Marine proteobacterial sortase target protein</fullName>
    </submittedName>
</protein>
<dbReference type="InterPro" id="IPR036465">
    <property type="entry name" value="vWFA_dom_sf"/>
</dbReference>
<gene>
    <name evidence="4" type="ORF">BTO32_13130</name>
</gene>
<dbReference type="PANTHER" id="PTHR45737">
    <property type="entry name" value="VON WILLEBRAND FACTOR A DOMAIN-CONTAINING PROTEIN 5A"/>
    <property type="match status" value="1"/>
</dbReference>
<dbReference type="Proteomes" id="UP000189339">
    <property type="component" value="Unassembled WGS sequence"/>
</dbReference>
<reference evidence="4 5" key="1">
    <citation type="submission" date="2016-12" db="EMBL/GenBank/DDBJ databases">
        <title>Marinobacter lutaoensis whole genome sequencing.</title>
        <authorList>
            <person name="Verma A."/>
            <person name="Krishnamurthi S."/>
        </authorList>
    </citation>
    <scope>NUCLEOTIDE SEQUENCE [LARGE SCALE GENOMIC DNA]</scope>
    <source>
        <strain evidence="4 5">T5054</strain>
    </source>
</reference>
<evidence type="ECO:0000259" key="3">
    <source>
        <dbReference type="PROSITE" id="PS51468"/>
    </source>
</evidence>